<protein>
    <recommendedName>
        <fullName evidence="3">Lipoprotein</fullName>
    </recommendedName>
</protein>
<comment type="caution">
    <text evidence="1">The sequence shown here is derived from an EMBL/GenBank/DDBJ whole genome shotgun (WGS) entry which is preliminary data.</text>
</comment>
<evidence type="ECO:0000313" key="2">
    <source>
        <dbReference type="Proteomes" id="UP000642284"/>
    </source>
</evidence>
<dbReference type="SUPFAM" id="SSF50969">
    <property type="entry name" value="YVTN repeat-like/Quinoprotein amine dehydrogenase"/>
    <property type="match status" value="1"/>
</dbReference>
<organism evidence="1 2">
    <name type="scientific">Streptomyces polyasparticus</name>
    <dbReference type="NCBI Taxonomy" id="2767826"/>
    <lineage>
        <taxon>Bacteria</taxon>
        <taxon>Bacillati</taxon>
        <taxon>Actinomycetota</taxon>
        <taxon>Actinomycetes</taxon>
        <taxon>Kitasatosporales</taxon>
        <taxon>Streptomycetaceae</taxon>
        <taxon>Streptomyces</taxon>
    </lineage>
</organism>
<keyword evidence="2" id="KW-1185">Reference proteome</keyword>
<proteinExistence type="predicted"/>
<evidence type="ECO:0000313" key="1">
    <source>
        <dbReference type="EMBL" id="MBC9712454.1"/>
    </source>
</evidence>
<reference evidence="1 2" key="1">
    <citation type="submission" date="2020-08" db="EMBL/GenBank/DDBJ databases">
        <title>Genemic of Streptomyces polyaspartic.</title>
        <authorList>
            <person name="Liu W."/>
        </authorList>
    </citation>
    <scope>NUCLEOTIDE SEQUENCE [LARGE SCALE GENOMIC DNA]</scope>
    <source>
        <strain evidence="1 2">TRM66268-LWL</strain>
    </source>
</reference>
<name>A0ABR7SBQ8_9ACTN</name>
<evidence type="ECO:0008006" key="3">
    <source>
        <dbReference type="Google" id="ProtNLM"/>
    </source>
</evidence>
<accession>A0ABR7SBQ8</accession>
<dbReference type="Proteomes" id="UP000642284">
    <property type="component" value="Unassembled WGS sequence"/>
</dbReference>
<gene>
    <name evidence="1" type="ORF">H9Y04_07695</name>
</gene>
<dbReference type="InterPro" id="IPR011044">
    <property type="entry name" value="Quino_amine_DH_bsu"/>
</dbReference>
<dbReference type="RefSeq" id="WP_187812899.1">
    <property type="nucleotide sequence ID" value="NZ_JACTVJ010000004.1"/>
</dbReference>
<sequence length="436" mass="45685">MGDKIVRTGLVIGVVVLALLLLLAMCGGKQEDGSKGGEPPKKPAGQSRLTQLDVPAAYDSRRGWEVSGVSEEYALAPGAKLLAYLQRADGGRFRLRAMDARTGRTAWTSEAWRPLADEPGAVPRLAVVAKDGREYFATWSYGKLGDDPLSGADRVLSFDLYDAVAGTRQRVELPWPTTPSVSASGPGLVVGVGTDSAAVVDPVTGRTTTYKAGDLKYPAGCKGCRRLTEVMGVTGKGPLVSGDGEFWVRGAWHGRKVAPKGGVNGVAVSVSGGQVLARWDRKPDKKQPGEREIWAVHDGATGKVTASAECAKPALRPGRYPAAAASPDGRYLIAGHLAFDLQEGTGHCFASEGGTKPLTLATVTDAGLVYGATGARSADDAWDGGGTPVSVRIAVPEPEAFSGSSRLPVHDLGGVGIFRWTDSRDVRHLLGYVKKG</sequence>
<dbReference type="EMBL" id="JACTVJ010000004">
    <property type="protein sequence ID" value="MBC9712454.1"/>
    <property type="molecule type" value="Genomic_DNA"/>
</dbReference>